<dbReference type="GO" id="GO:0004673">
    <property type="term" value="F:protein histidine kinase activity"/>
    <property type="evidence" value="ECO:0007669"/>
    <property type="project" value="UniProtKB-EC"/>
</dbReference>
<dbReference type="InterPro" id="IPR003660">
    <property type="entry name" value="HAMP_dom"/>
</dbReference>
<dbReference type="KEGG" id="ccos:Pan44_15840"/>
<organism evidence="12 13">
    <name type="scientific">Caulifigura coniformis</name>
    <dbReference type="NCBI Taxonomy" id="2527983"/>
    <lineage>
        <taxon>Bacteria</taxon>
        <taxon>Pseudomonadati</taxon>
        <taxon>Planctomycetota</taxon>
        <taxon>Planctomycetia</taxon>
        <taxon>Planctomycetales</taxon>
        <taxon>Planctomycetaceae</taxon>
        <taxon>Caulifigura</taxon>
    </lineage>
</organism>
<keyword evidence="6" id="KW-0547">Nucleotide-binding</keyword>
<reference evidence="12 13" key="1">
    <citation type="submission" date="2019-02" db="EMBL/GenBank/DDBJ databases">
        <title>Deep-cultivation of Planctomycetes and their phenomic and genomic characterization uncovers novel biology.</title>
        <authorList>
            <person name="Wiegand S."/>
            <person name="Jogler M."/>
            <person name="Boedeker C."/>
            <person name="Pinto D."/>
            <person name="Vollmers J."/>
            <person name="Rivas-Marin E."/>
            <person name="Kohn T."/>
            <person name="Peeters S.H."/>
            <person name="Heuer A."/>
            <person name="Rast P."/>
            <person name="Oberbeckmann S."/>
            <person name="Bunk B."/>
            <person name="Jeske O."/>
            <person name="Meyerdierks A."/>
            <person name="Storesund J.E."/>
            <person name="Kallscheuer N."/>
            <person name="Luecker S."/>
            <person name="Lage O.M."/>
            <person name="Pohl T."/>
            <person name="Merkel B.J."/>
            <person name="Hornburger P."/>
            <person name="Mueller R.-W."/>
            <person name="Bruemmer F."/>
            <person name="Labrenz M."/>
            <person name="Spormann A.M."/>
            <person name="Op den Camp H."/>
            <person name="Overmann J."/>
            <person name="Amann R."/>
            <person name="Jetten M.S.M."/>
            <person name="Mascher T."/>
            <person name="Medema M.H."/>
            <person name="Devos D.P."/>
            <person name="Kaster A.-K."/>
            <person name="Ovreas L."/>
            <person name="Rohde M."/>
            <person name="Galperin M.Y."/>
            <person name="Jogler C."/>
        </authorList>
    </citation>
    <scope>NUCLEOTIDE SEQUENCE [LARGE SCALE GENOMIC DNA]</scope>
    <source>
        <strain evidence="12 13">Pan44</strain>
    </source>
</reference>
<proteinExistence type="predicted"/>
<evidence type="ECO:0000256" key="4">
    <source>
        <dbReference type="ARBA" id="ARBA00022553"/>
    </source>
</evidence>
<evidence type="ECO:0000256" key="3">
    <source>
        <dbReference type="ARBA" id="ARBA00012438"/>
    </source>
</evidence>
<dbReference type="PANTHER" id="PTHR44936">
    <property type="entry name" value="SENSOR PROTEIN CREC"/>
    <property type="match status" value="1"/>
</dbReference>
<evidence type="ECO:0000256" key="5">
    <source>
        <dbReference type="ARBA" id="ARBA00022679"/>
    </source>
</evidence>
<dbReference type="RefSeq" id="WP_145028870.1">
    <property type="nucleotide sequence ID" value="NZ_CP036271.1"/>
</dbReference>
<dbReference type="InterPro" id="IPR050980">
    <property type="entry name" value="2C_sensor_his_kinase"/>
</dbReference>
<dbReference type="InterPro" id="IPR005467">
    <property type="entry name" value="His_kinase_dom"/>
</dbReference>
<keyword evidence="9" id="KW-0472">Membrane</keyword>
<feature type="domain" description="HAMP" evidence="11">
    <location>
        <begin position="178"/>
        <end position="230"/>
    </location>
</feature>
<dbReference type="PANTHER" id="PTHR44936:SF10">
    <property type="entry name" value="SENSOR PROTEIN RSTB"/>
    <property type="match status" value="1"/>
</dbReference>
<dbReference type="Pfam" id="PF00672">
    <property type="entry name" value="HAMP"/>
    <property type="match status" value="1"/>
</dbReference>
<dbReference type="InterPro" id="IPR003594">
    <property type="entry name" value="HATPase_dom"/>
</dbReference>
<dbReference type="AlphaFoldDB" id="A0A517SBR7"/>
<keyword evidence="9" id="KW-0812">Transmembrane</keyword>
<dbReference type="PROSITE" id="PS50109">
    <property type="entry name" value="HIS_KIN"/>
    <property type="match status" value="1"/>
</dbReference>
<evidence type="ECO:0000256" key="7">
    <source>
        <dbReference type="ARBA" id="ARBA00022777"/>
    </source>
</evidence>
<evidence type="ECO:0000313" key="12">
    <source>
        <dbReference type="EMBL" id="QDT53562.1"/>
    </source>
</evidence>
<dbReference type="SMART" id="SM00304">
    <property type="entry name" value="HAMP"/>
    <property type="match status" value="1"/>
</dbReference>
<evidence type="ECO:0000256" key="6">
    <source>
        <dbReference type="ARBA" id="ARBA00022741"/>
    </source>
</evidence>
<feature type="domain" description="Histidine kinase" evidence="10">
    <location>
        <begin position="247"/>
        <end position="452"/>
    </location>
</feature>
<keyword evidence="7" id="KW-0418">Kinase</keyword>
<keyword evidence="9" id="KW-1133">Transmembrane helix</keyword>
<evidence type="ECO:0000313" key="13">
    <source>
        <dbReference type="Proteomes" id="UP000315700"/>
    </source>
</evidence>
<keyword evidence="5 12" id="KW-0808">Transferase</keyword>
<feature type="transmembrane region" description="Helical" evidence="9">
    <location>
        <begin position="155"/>
        <end position="173"/>
    </location>
</feature>
<dbReference type="EMBL" id="CP036271">
    <property type="protein sequence ID" value="QDT53562.1"/>
    <property type="molecule type" value="Genomic_DNA"/>
</dbReference>
<dbReference type="OrthoDB" id="1931120at2"/>
<comment type="catalytic activity">
    <reaction evidence="1">
        <text>ATP + protein L-histidine = ADP + protein N-phospho-L-histidine.</text>
        <dbReference type="EC" id="2.7.13.3"/>
    </reaction>
</comment>
<dbReference type="CDD" id="cd00075">
    <property type="entry name" value="HATPase"/>
    <property type="match status" value="1"/>
</dbReference>
<name>A0A517SBR7_9PLAN</name>
<dbReference type="Gene3D" id="1.10.287.130">
    <property type="match status" value="1"/>
</dbReference>
<dbReference type="Pfam" id="PF02518">
    <property type="entry name" value="HATPase_c"/>
    <property type="match status" value="1"/>
</dbReference>
<evidence type="ECO:0000259" key="11">
    <source>
        <dbReference type="PROSITE" id="PS50885"/>
    </source>
</evidence>
<accession>A0A517SBR7</accession>
<dbReference type="EC" id="2.7.13.3" evidence="3"/>
<dbReference type="InterPro" id="IPR004358">
    <property type="entry name" value="Sig_transdc_His_kin-like_C"/>
</dbReference>
<sequence>MRQPLRRQLFLPFGILVVGATVAVAVVTAAVSARTRQADAIQRLERVVETLRASQFPFTPAVLAQMHGLSDAQFVVREPDGSVRATTLDPVPTELGSGRFSANEVVDRLTLAPSVQVGDVAYYAAELPLTTGIERGTLLVLLPVRALRRLGWSAAWPPLAAGAIASLAVLLMARSIAGRFTRRLDAIGGQVMQIAAGSADRLVLEGPDDELRKLATAVNTVSDQLRQQERTVRQTERMRLVAQLSSGLAHQLRNAASGARLAVQLVQRRHPDVAVRELDVALTQLKLIEDHIKRLLAVGPERGTTLRPGSIEDLFRSVEDLVTPMARHSGVALEFDAHGADSRWVPDLEGVRAGLLNVVMNGMEAAGRGGTVSVEAAAVEGGALEIRVSDSGPGPNPDIAERIFEPFVTSKPEGVGLGLAYVRRTIEQLGGKVSWRREGERTRFTLVVPETEPVASGTTKGVSASCR</sequence>
<keyword evidence="8" id="KW-0067">ATP-binding</keyword>
<dbReference type="PROSITE" id="PS50885">
    <property type="entry name" value="HAMP"/>
    <property type="match status" value="1"/>
</dbReference>
<dbReference type="GO" id="GO:0005524">
    <property type="term" value="F:ATP binding"/>
    <property type="evidence" value="ECO:0007669"/>
    <property type="project" value="UniProtKB-KW"/>
</dbReference>
<dbReference type="PRINTS" id="PR00344">
    <property type="entry name" value="BCTRLSENSOR"/>
</dbReference>
<dbReference type="GO" id="GO:0007165">
    <property type="term" value="P:signal transduction"/>
    <property type="evidence" value="ECO:0007669"/>
    <property type="project" value="InterPro"/>
</dbReference>
<dbReference type="Proteomes" id="UP000315700">
    <property type="component" value="Chromosome"/>
</dbReference>
<dbReference type="SMART" id="SM00387">
    <property type="entry name" value="HATPase_c"/>
    <property type="match status" value="1"/>
</dbReference>
<evidence type="ECO:0000256" key="9">
    <source>
        <dbReference type="SAM" id="Phobius"/>
    </source>
</evidence>
<protein>
    <recommendedName>
        <fullName evidence="3">histidine kinase</fullName>
        <ecNumber evidence="3">2.7.13.3</ecNumber>
    </recommendedName>
</protein>
<dbReference type="InterPro" id="IPR036890">
    <property type="entry name" value="HATPase_C_sf"/>
</dbReference>
<gene>
    <name evidence="12" type="primary">zraS_1</name>
    <name evidence="12" type="ORF">Pan44_15840</name>
</gene>
<evidence type="ECO:0000259" key="10">
    <source>
        <dbReference type="PROSITE" id="PS50109"/>
    </source>
</evidence>
<comment type="subcellular location">
    <subcellularLocation>
        <location evidence="2">Membrane</location>
    </subcellularLocation>
</comment>
<dbReference type="GO" id="GO:0016020">
    <property type="term" value="C:membrane"/>
    <property type="evidence" value="ECO:0007669"/>
    <property type="project" value="UniProtKB-SubCell"/>
</dbReference>
<evidence type="ECO:0000256" key="8">
    <source>
        <dbReference type="ARBA" id="ARBA00022840"/>
    </source>
</evidence>
<evidence type="ECO:0000256" key="2">
    <source>
        <dbReference type="ARBA" id="ARBA00004370"/>
    </source>
</evidence>
<dbReference type="Gene3D" id="6.10.340.10">
    <property type="match status" value="1"/>
</dbReference>
<dbReference type="InParanoid" id="A0A517SBR7"/>
<evidence type="ECO:0000256" key="1">
    <source>
        <dbReference type="ARBA" id="ARBA00000085"/>
    </source>
</evidence>
<keyword evidence="4" id="KW-0597">Phosphoprotein</keyword>
<keyword evidence="13" id="KW-1185">Reference proteome</keyword>
<dbReference type="SUPFAM" id="SSF55874">
    <property type="entry name" value="ATPase domain of HSP90 chaperone/DNA topoisomerase II/histidine kinase"/>
    <property type="match status" value="1"/>
</dbReference>
<dbReference type="Gene3D" id="3.30.565.10">
    <property type="entry name" value="Histidine kinase-like ATPase, C-terminal domain"/>
    <property type="match status" value="1"/>
</dbReference>